<evidence type="ECO:0000313" key="1">
    <source>
        <dbReference type="EMBL" id="EXI83274.1"/>
    </source>
</evidence>
<evidence type="ECO:0000313" key="2">
    <source>
        <dbReference type="Proteomes" id="UP000021816"/>
    </source>
</evidence>
<protein>
    <submittedName>
        <fullName evidence="1">Uncharacterized protein</fullName>
    </submittedName>
</protein>
<dbReference type="AlphaFoldDB" id="A0A011QWN7"/>
<dbReference type="EMBL" id="JEMX01000002">
    <property type="protein sequence ID" value="EXI83274.1"/>
    <property type="molecule type" value="Genomic_DNA"/>
</dbReference>
<gene>
    <name evidence="1" type="ORF">AW10_00010</name>
</gene>
<reference evidence="1 2" key="1">
    <citation type="submission" date="2014-02" db="EMBL/GenBank/DDBJ databases">
        <title>Expanding our view of genomic diversity in Candidatus Accumulibacter clades.</title>
        <authorList>
            <person name="Skennerton C.T."/>
            <person name="Barr J.J."/>
            <person name="Slater F.R."/>
            <person name="Bond P.L."/>
            <person name="Tyson G.W."/>
        </authorList>
    </citation>
    <scope>NUCLEOTIDE SEQUENCE [LARGE SCALE GENOMIC DNA]</scope>
    <source>
        <strain evidence="2">BA-92</strain>
    </source>
</reference>
<comment type="caution">
    <text evidence="1">The sequence shown here is derived from an EMBL/GenBank/DDBJ whole genome shotgun (WGS) entry which is preliminary data.</text>
</comment>
<dbReference type="Proteomes" id="UP000021816">
    <property type="component" value="Unassembled WGS sequence"/>
</dbReference>
<organism evidence="1 2">
    <name type="scientific">Candidatus Accumulibacter appositus</name>
    <dbReference type="NCBI Taxonomy" id="1454003"/>
    <lineage>
        <taxon>Bacteria</taxon>
        <taxon>Pseudomonadati</taxon>
        <taxon>Pseudomonadota</taxon>
        <taxon>Betaproteobacteria</taxon>
        <taxon>Candidatus Accumulibacter</taxon>
    </lineage>
</organism>
<accession>A0A011QWN7</accession>
<sequence length="70" mass="7642">MPSADKAHNMRGEALAVRRARAVRAMMPPSPLLSARMMNSTYLRETVIVSAQKTSDKIPRTVSVSIGSGW</sequence>
<name>A0A011QWN7_9PROT</name>
<proteinExistence type="predicted"/>